<keyword evidence="3" id="KW-1185">Reference proteome</keyword>
<dbReference type="SUPFAM" id="SSF56112">
    <property type="entry name" value="Protein kinase-like (PK-like)"/>
    <property type="match status" value="1"/>
</dbReference>
<dbReference type="InterPro" id="IPR001245">
    <property type="entry name" value="Ser-Thr/Tyr_kinase_cat_dom"/>
</dbReference>
<protein>
    <submittedName>
        <fullName evidence="2">DNA damage responsive protein</fullName>
        <ecNumber evidence="2">2.7.10.1</ecNumber>
    </submittedName>
</protein>
<evidence type="ECO:0000313" key="3">
    <source>
        <dbReference type="Proteomes" id="UP001163046"/>
    </source>
</evidence>
<dbReference type="InterPro" id="IPR011009">
    <property type="entry name" value="Kinase-like_dom_sf"/>
</dbReference>
<dbReference type="Pfam" id="PF07714">
    <property type="entry name" value="PK_Tyr_Ser-Thr"/>
    <property type="match status" value="1"/>
</dbReference>
<keyword evidence="2" id="KW-0808">Transferase</keyword>
<evidence type="ECO:0000259" key="1">
    <source>
        <dbReference type="Pfam" id="PF07714"/>
    </source>
</evidence>
<dbReference type="GO" id="GO:0004714">
    <property type="term" value="F:transmembrane receptor protein tyrosine kinase activity"/>
    <property type="evidence" value="ECO:0007669"/>
    <property type="project" value="UniProtKB-EC"/>
</dbReference>
<gene>
    <name evidence="2" type="primary">DDR2_5</name>
    <name evidence="2" type="ORF">OS493_014769</name>
</gene>
<organism evidence="2 3">
    <name type="scientific">Desmophyllum pertusum</name>
    <dbReference type="NCBI Taxonomy" id="174260"/>
    <lineage>
        <taxon>Eukaryota</taxon>
        <taxon>Metazoa</taxon>
        <taxon>Cnidaria</taxon>
        <taxon>Anthozoa</taxon>
        <taxon>Hexacorallia</taxon>
        <taxon>Scleractinia</taxon>
        <taxon>Caryophylliina</taxon>
        <taxon>Caryophylliidae</taxon>
        <taxon>Desmophyllum</taxon>
    </lineage>
</organism>
<evidence type="ECO:0000313" key="2">
    <source>
        <dbReference type="EMBL" id="KAJ7334452.1"/>
    </source>
</evidence>
<dbReference type="OrthoDB" id="6071166at2759"/>
<accession>A0A9W9YDC6</accession>
<sequence>MTTFPNPIYEEVYSEPYQVCIVILKRTSTSGRGWTRSRNFLVISFISGRRSSDGQFGEVHIGEVDGLADILGEDFKHTPRMTVAIKTLKLDVDKNIKDDFFKEVKAMAGLRHSNVFGC</sequence>
<proteinExistence type="predicted"/>
<dbReference type="EMBL" id="MU827784">
    <property type="protein sequence ID" value="KAJ7334452.1"/>
    <property type="molecule type" value="Genomic_DNA"/>
</dbReference>
<dbReference type="EC" id="2.7.10.1" evidence="2"/>
<comment type="caution">
    <text evidence="2">The sequence shown here is derived from an EMBL/GenBank/DDBJ whole genome shotgun (WGS) entry which is preliminary data.</text>
</comment>
<dbReference type="Gene3D" id="3.30.200.20">
    <property type="entry name" value="Phosphorylase Kinase, domain 1"/>
    <property type="match status" value="1"/>
</dbReference>
<dbReference type="AlphaFoldDB" id="A0A9W9YDC6"/>
<dbReference type="Proteomes" id="UP001163046">
    <property type="component" value="Unassembled WGS sequence"/>
</dbReference>
<feature type="domain" description="Serine-threonine/tyrosine-protein kinase catalytic" evidence="1">
    <location>
        <begin position="53"/>
        <end position="116"/>
    </location>
</feature>
<reference evidence="2" key="1">
    <citation type="submission" date="2023-01" db="EMBL/GenBank/DDBJ databases">
        <title>Genome assembly of the deep-sea coral Lophelia pertusa.</title>
        <authorList>
            <person name="Herrera S."/>
            <person name="Cordes E."/>
        </authorList>
    </citation>
    <scope>NUCLEOTIDE SEQUENCE</scope>
    <source>
        <strain evidence="2">USNM1676648</strain>
        <tissue evidence="2">Polyp</tissue>
    </source>
</reference>
<name>A0A9W9YDC6_9CNID</name>